<dbReference type="Gene3D" id="3.30.1950.10">
    <property type="entry name" value="wza like domain"/>
    <property type="match status" value="1"/>
</dbReference>
<evidence type="ECO:0000256" key="1">
    <source>
        <dbReference type="ARBA" id="ARBA00022729"/>
    </source>
</evidence>
<evidence type="ECO:0000313" key="6">
    <source>
        <dbReference type="Proteomes" id="UP000051326"/>
    </source>
</evidence>
<dbReference type="Pfam" id="PF10531">
    <property type="entry name" value="SLBB"/>
    <property type="match status" value="1"/>
</dbReference>
<keyword evidence="1 2" id="KW-0732">Signal</keyword>
<feature type="signal peptide" evidence="2">
    <location>
        <begin position="1"/>
        <end position="20"/>
    </location>
</feature>
<feature type="domain" description="Polysaccharide export protein N-terminal" evidence="3">
    <location>
        <begin position="19"/>
        <end position="94"/>
    </location>
</feature>
<dbReference type="STRING" id="1396826.PHA8399_03823"/>
<feature type="chain" id="PRO_5006064311" evidence="2">
    <location>
        <begin position="21"/>
        <end position="196"/>
    </location>
</feature>
<accession>A0A0P1HDK3</accession>
<evidence type="ECO:0000313" key="5">
    <source>
        <dbReference type="EMBL" id="CUI01677.1"/>
    </source>
</evidence>
<dbReference type="Pfam" id="PF02563">
    <property type="entry name" value="Poly_export"/>
    <property type="match status" value="1"/>
</dbReference>
<protein>
    <submittedName>
        <fullName evidence="5">Polysaccharide export protein Wza</fullName>
    </submittedName>
</protein>
<dbReference type="Gene3D" id="3.10.560.10">
    <property type="entry name" value="Outer membrane lipoprotein wza domain like"/>
    <property type="match status" value="1"/>
</dbReference>
<dbReference type="InterPro" id="IPR003715">
    <property type="entry name" value="Poly_export_N"/>
</dbReference>
<evidence type="ECO:0000256" key="2">
    <source>
        <dbReference type="SAM" id="SignalP"/>
    </source>
</evidence>
<evidence type="ECO:0000259" key="3">
    <source>
        <dbReference type="Pfam" id="PF02563"/>
    </source>
</evidence>
<dbReference type="AlphaFoldDB" id="A0A0P1HDK3"/>
<dbReference type="InterPro" id="IPR019554">
    <property type="entry name" value="Soluble_ligand-bd"/>
</dbReference>
<dbReference type="Proteomes" id="UP000051326">
    <property type="component" value="Unassembled WGS sequence"/>
</dbReference>
<dbReference type="PANTHER" id="PTHR33619:SF3">
    <property type="entry name" value="POLYSACCHARIDE EXPORT PROTEIN GFCE-RELATED"/>
    <property type="match status" value="1"/>
</dbReference>
<dbReference type="GO" id="GO:0015159">
    <property type="term" value="F:polysaccharide transmembrane transporter activity"/>
    <property type="evidence" value="ECO:0007669"/>
    <property type="project" value="InterPro"/>
</dbReference>
<feature type="domain" description="Soluble ligand binding" evidence="4">
    <location>
        <begin position="115"/>
        <end position="161"/>
    </location>
</feature>
<gene>
    <name evidence="5" type="ORF">PHA8399_03823</name>
</gene>
<dbReference type="RefSeq" id="WP_058287671.1">
    <property type="nucleotide sequence ID" value="NZ_CP081063.1"/>
</dbReference>
<sequence length="196" mass="20843">MFKLIFGFFTALLLAAAAQAQSGYKIKTGDTLRVEVLEDDSLSRSTLVLPDGSITFPLAGGVAAAGRTVDQVRNDLTNALTPNFAAKPRVFVSVDALAEPAVQSAVVVPRAVRAVYVMGEITTPGMLEASRSTTLLQALAQAGGLTRFAADKRIQLRRGNKIYLYNYRTNGGSGISGSTVLVPGDVIVVPQRRLFE</sequence>
<evidence type="ECO:0000259" key="4">
    <source>
        <dbReference type="Pfam" id="PF10531"/>
    </source>
</evidence>
<proteinExistence type="predicted"/>
<dbReference type="PANTHER" id="PTHR33619">
    <property type="entry name" value="POLYSACCHARIDE EXPORT PROTEIN GFCE-RELATED"/>
    <property type="match status" value="1"/>
</dbReference>
<dbReference type="InterPro" id="IPR049712">
    <property type="entry name" value="Poly_export"/>
</dbReference>
<reference evidence="5 6" key="1">
    <citation type="submission" date="2015-09" db="EMBL/GenBank/DDBJ databases">
        <authorList>
            <consortium name="Swine Surveillance"/>
        </authorList>
    </citation>
    <scope>NUCLEOTIDE SEQUENCE [LARGE SCALE GENOMIC DNA]</scope>
    <source>
        <strain evidence="5 6">CECT 8399</strain>
    </source>
</reference>
<organism evidence="5 6">
    <name type="scientific">Leisingera aquaemixtae</name>
    <dbReference type="NCBI Taxonomy" id="1396826"/>
    <lineage>
        <taxon>Bacteria</taxon>
        <taxon>Pseudomonadati</taxon>
        <taxon>Pseudomonadota</taxon>
        <taxon>Alphaproteobacteria</taxon>
        <taxon>Rhodobacterales</taxon>
        <taxon>Roseobacteraceae</taxon>
        <taxon>Leisingera</taxon>
    </lineage>
</organism>
<dbReference type="EMBL" id="CYSR01000032">
    <property type="protein sequence ID" value="CUI01677.1"/>
    <property type="molecule type" value="Genomic_DNA"/>
</dbReference>
<name>A0A0P1HDK3_9RHOB</name>